<sequence length="705" mass="78429">MNVLRYLAMGADFDPLDDIFADEAVKNARAVGKFQPKAKFRPTRKESAATSVSTSQAVQTIDSTQSELSEPVGTAKPSENCSDAVPNDNGAWHSFMEKSVGENADIFIELEALGDFLPHTSSDMECTVPPSEAVALTVPNPEDARGGRAIPVFSSVEDSLTAGEPNVPSSGGRDHMHDSDLGREVMDAMDSINMTELTTKSGHRKGKFQPKPKIQMHKEMCEASESVSYSLGSQSVPNEINYAEKDSIPTFEQDDVLDLSSLDFTHTLPTEATSELPLNEESMNLLEMAQLDSGIHLEEDVPEIPAKLASRRAKTGSSNAHTVSAPSPQQQKASPSSQENETGRSLRPRKNKTNFCQLVDEDEDEVLASVELSEEFPLSLAREEENINNEEFQVESESQKKKLKRKSEKANDGKEKPARSRKKAKEASDQDAGAKPKKFSHSTRRRRVDKVLLETPEDEIDYHKVPLRDLIMLAEHKDRLMKKDEAATGAPVTKQSNGDSSGLYNKDETFISKQGLEYNDEQGSAMAEDTTVFFNYQTYMDKTPNKMVKTGHRAAVRQFGTDLSMIQQLFPDCTVLPTSKAEVQKEERQHPMRLRDALTNRTKDHSHFEKVIERLKQIAAEEKQNADEDDSIDLTGNEVADEGTSNADDEQPKGEHTQEEEPKGEHIQGEGNEDVANDFNEVQSPMKSDDDEDDFFKWSQYKSDT</sequence>
<feature type="compositionally biased region" description="Basic and acidic residues" evidence="1">
    <location>
        <begin position="425"/>
        <end position="434"/>
    </location>
</feature>
<feature type="compositionally biased region" description="Basic and acidic residues" evidence="1">
    <location>
        <begin position="650"/>
        <end position="668"/>
    </location>
</feature>
<evidence type="ECO:0000256" key="1">
    <source>
        <dbReference type="SAM" id="MobiDB-lite"/>
    </source>
</evidence>
<dbReference type="PANTHER" id="PTHR22929:SF0">
    <property type="entry name" value="TRANSCRIPTION FACTOR TFIIIB COMPONENT B'' HOMOLOG"/>
    <property type="match status" value="1"/>
</dbReference>
<dbReference type="InterPro" id="IPR039467">
    <property type="entry name" value="TFIIIB_B''_Myb"/>
</dbReference>
<protein>
    <recommendedName>
        <fullName evidence="2">Transcription factor TFIIIB component B'' Myb domain-containing protein</fullName>
    </recommendedName>
</protein>
<feature type="compositionally biased region" description="Basic and acidic residues" evidence="1">
    <location>
        <begin position="408"/>
        <end position="418"/>
    </location>
</feature>
<gene>
    <name evidence="3" type="ORF">DH2020_010547</name>
</gene>
<dbReference type="PANTHER" id="PTHR22929">
    <property type="entry name" value="RNA POLYMERASE III TRANSCRIPTION INITIATION FACTOR B"/>
    <property type="match status" value="1"/>
</dbReference>
<proteinExistence type="predicted"/>
<feature type="region of interest" description="Disordered" evidence="1">
    <location>
        <begin position="37"/>
        <end position="85"/>
    </location>
</feature>
<feature type="region of interest" description="Disordered" evidence="1">
    <location>
        <begin position="484"/>
        <end position="505"/>
    </location>
</feature>
<feature type="region of interest" description="Disordered" evidence="1">
    <location>
        <begin position="309"/>
        <end position="355"/>
    </location>
</feature>
<feature type="region of interest" description="Disordered" evidence="1">
    <location>
        <begin position="622"/>
        <end position="705"/>
    </location>
</feature>
<dbReference type="Proteomes" id="UP001318860">
    <property type="component" value="Unassembled WGS sequence"/>
</dbReference>
<feature type="region of interest" description="Disordered" evidence="1">
    <location>
        <begin position="157"/>
        <end position="176"/>
    </location>
</feature>
<name>A0ABR0XAZ3_REHGL</name>
<evidence type="ECO:0000313" key="3">
    <source>
        <dbReference type="EMBL" id="KAK6156299.1"/>
    </source>
</evidence>
<evidence type="ECO:0000259" key="2">
    <source>
        <dbReference type="Pfam" id="PF15963"/>
    </source>
</evidence>
<reference evidence="3 4" key="1">
    <citation type="journal article" date="2021" name="Comput. Struct. Biotechnol. J.">
        <title>De novo genome assembly of the potent medicinal plant Rehmannia glutinosa using nanopore technology.</title>
        <authorList>
            <person name="Ma L."/>
            <person name="Dong C."/>
            <person name="Song C."/>
            <person name="Wang X."/>
            <person name="Zheng X."/>
            <person name="Niu Y."/>
            <person name="Chen S."/>
            <person name="Feng W."/>
        </authorList>
    </citation>
    <scope>NUCLEOTIDE SEQUENCE [LARGE SCALE GENOMIC DNA]</scope>
    <source>
        <strain evidence="3">DH-2019</strain>
    </source>
</reference>
<feature type="compositionally biased region" description="Low complexity" evidence="1">
    <location>
        <begin position="48"/>
        <end position="60"/>
    </location>
</feature>
<feature type="domain" description="Transcription factor TFIIIB component B'' Myb" evidence="2">
    <location>
        <begin position="555"/>
        <end position="618"/>
    </location>
</feature>
<accession>A0ABR0XAZ3</accession>
<organism evidence="3 4">
    <name type="scientific">Rehmannia glutinosa</name>
    <name type="common">Chinese foxglove</name>
    <dbReference type="NCBI Taxonomy" id="99300"/>
    <lineage>
        <taxon>Eukaryota</taxon>
        <taxon>Viridiplantae</taxon>
        <taxon>Streptophyta</taxon>
        <taxon>Embryophyta</taxon>
        <taxon>Tracheophyta</taxon>
        <taxon>Spermatophyta</taxon>
        <taxon>Magnoliopsida</taxon>
        <taxon>eudicotyledons</taxon>
        <taxon>Gunneridae</taxon>
        <taxon>Pentapetalae</taxon>
        <taxon>asterids</taxon>
        <taxon>lamiids</taxon>
        <taxon>Lamiales</taxon>
        <taxon>Orobanchaceae</taxon>
        <taxon>Rehmannieae</taxon>
        <taxon>Rehmannia</taxon>
    </lineage>
</organism>
<feature type="region of interest" description="Disordered" evidence="1">
    <location>
        <begin position="389"/>
        <end position="445"/>
    </location>
</feature>
<evidence type="ECO:0000313" key="4">
    <source>
        <dbReference type="Proteomes" id="UP001318860"/>
    </source>
</evidence>
<dbReference type="EMBL" id="JABTTQ020000005">
    <property type="protein sequence ID" value="KAK6156299.1"/>
    <property type="molecule type" value="Genomic_DNA"/>
</dbReference>
<comment type="caution">
    <text evidence="3">The sequence shown here is derived from an EMBL/GenBank/DDBJ whole genome shotgun (WGS) entry which is preliminary data.</text>
</comment>
<feature type="compositionally biased region" description="Polar residues" evidence="1">
    <location>
        <begin position="493"/>
        <end position="503"/>
    </location>
</feature>
<dbReference type="Pfam" id="PF15963">
    <property type="entry name" value="Myb_DNA-bind_7"/>
    <property type="match status" value="1"/>
</dbReference>
<feature type="compositionally biased region" description="Low complexity" evidence="1">
    <location>
        <begin position="324"/>
        <end position="338"/>
    </location>
</feature>
<feature type="compositionally biased region" description="Basic residues" evidence="1">
    <location>
        <begin position="435"/>
        <end position="445"/>
    </location>
</feature>
<keyword evidence="4" id="KW-1185">Reference proteome</keyword>